<dbReference type="EMBL" id="CP092751">
    <property type="protein sequence ID" value="USP95436.1"/>
    <property type="molecule type" value="Genomic_DNA"/>
</dbReference>
<protein>
    <recommendedName>
        <fullName evidence="1">Anti-bacteriophage protein A/HamA C-terminal domain-containing protein</fullName>
    </recommendedName>
</protein>
<proteinExistence type="predicted"/>
<name>A0ABY4XZS7_BACVA</name>
<gene>
    <name evidence="2" type="ORF">MKF32_19925</name>
</gene>
<reference evidence="2" key="1">
    <citation type="submission" date="2022-02" db="EMBL/GenBank/DDBJ databases">
        <title>Draft Genome Sequence of Bacillus vallismortis Strain BL01, Isolated from Artemisia lerchiana Web. Roots.</title>
        <authorList>
            <person name="Chebotar V.K."/>
            <person name="Gancheva M.S."/>
            <person name="Chizhevskaya E.P."/>
            <person name="Komarova O.V."/>
            <person name="Baganova M.E."/>
            <person name="Zaplatkin A.N."/>
            <person name="Pishchik V.N."/>
        </authorList>
    </citation>
    <scope>NUCLEOTIDE SEQUENCE</scope>
    <source>
        <strain evidence="2">BL01</strain>
    </source>
</reference>
<dbReference type="InterPro" id="IPR014976">
    <property type="entry name" value="AbpA_HamA_C"/>
</dbReference>
<dbReference type="RefSeq" id="WP_253268729.1">
    <property type="nucleotide sequence ID" value="NZ_CP092751.1"/>
</dbReference>
<evidence type="ECO:0000313" key="3">
    <source>
        <dbReference type="Proteomes" id="UP001057348"/>
    </source>
</evidence>
<dbReference type="Proteomes" id="UP001057348">
    <property type="component" value="Chromosome"/>
</dbReference>
<organism evidence="2 3">
    <name type="scientific">Bacillus vallismortis</name>
    <dbReference type="NCBI Taxonomy" id="72361"/>
    <lineage>
        <taxon>Bacteria</taxon>
        <taxon>Bacillati</taxon>
        <taxon>Bacillota</taxon>
        <taxon>Bacilli</taxon>
        <taxon>Bacillales</taxon>
        <taxon>Bacillaceae</taxon>
        <taxon>Bacillus</taxon>
    </lineage>
</organism>
<keyword evidence="3" id="KW-1185">Reference proteome</keyword>
<evidence type="ECO:0000259" key="1">
    <source>
        <dbReference type="Pfam" id="PF08878"/>
    </source>
</evidence>
<accession>A0ABY4XZS7</accession>
<sequence length="270" mass="31159">MASKIIKGVRFIFKKTYAVCYIETFSDDLKNIIKQQLSSICYGPSKASQPRKAYNYINTVRSFLERYEKKAEKTKIGMVGELLTHIFILQFLTEFKTVSPFFNMEERSITKGFDILLYSKNQNELWITEVKSGELQKDKNSNQTNNILLGKAKIDLKTRLNENKDTLWENAINGATVALDNIKDTKEAVISILGDIEDEIYEQKAVSTDKNVILVTSLFSNLKDQLQENTIEKFYTSTLNEKIFRKVLVLSIQKNTYKKVVEFLKDEAKI</sequence>
<dbReference type="Pfam" id="PF08878">
    <property type="entry name" value="HamA"/>
    <property type="match status" value="1"/>
</dbReference>
<feature type="domain" description="Anti-bacteriophage protein A/HamA C-terminal" evidence="1">
    <location>
        <begin position="23"/>
        <end position="267"/>
    </location>
</feature>
<evidence type="ECO:0000313" key="2">
    <source>
        <dbReference type="EMBL" id="USP95436.1"/>
    </source>
</evidence>